<protein>
    <submittedName>
        <fullName evidence="2">Uncharacterized protein</fullName>
    </submittedName>
</protein>
<keyword evidence="3" id="KW-1185">Reference proteome</keyword>
<evidence type="ECO:0000313" key="2">
    <source>
        <dbReference type="EMBL" id="GFR63118.1"/>
    </source>
</evidence>
<gene>
    <name evidence="2" type="ORF">ElyMa_000148400</name>
</gene>
<sequence length="97" mass="10972">MVLLITVIAFPQTANHSCYHYYQSSIIKVVLLLRLSTDARKVNKKPNKLGFISLRQASRASVTTRRPTRTEASSARPKSMPARKEISSEDSEAKFNY</sequence>
<comment type="caution">
    <text evidence="2">The sequence shown here is derived from an EMBL/GenBank/DDBJ whole genome shotgun (WGS) entry which is preliminary data.</text>
</comment>
<dbReference type="EMBL" id="BMAT01000270">
    <property type="protein sequence ID" value="GFR63118.1"/>
    <property type="molecule type" value="Genomic_DNA"/>
</dbReference>
<feature type="compositionally biased region" description="Polar residues" evidence="1">
    <location>
        <begin position="58"/>
        <end position="73"/>
    </location>
</feature>
<organism evidence="2 3">
    <name type="scientific">Elysia marginata</name>
    <dbReference type="NCBI Taxonomy" id="1093978"/>
    <lineage>
        <taxon>Eukaryota</taxon>
        <taxon>Metazoa</taxon>
        <taxon>Spiralia</taxon>
        <taxon>Lophotrochozoa</taxon>
        <taxon>Mollusca</taxon>
        <taxon>Gastropoda</taxon>
        <taxon>Heterobranchia</taxon>
        <taxon>Euthyneura</taxon>
        <taxon>Panpulmonata</taxon>
        <taxon>Sacoglossa</taxon>
        <taxon>Placobranchoidea</taxon>
        <taxon>Plakobranchidae</taxon>
        <taxon>Elysia</taxon>
    </lineage>
</organism>
<dbReference type="AlphaFoldDB" id="A0AAV4EQ08"/>
<reference evidence="2 3" key="1">
    <citation type="journal article" date="2021" name="Elife">
        <title>Chloroplast acquisition without the gene transfer in kleptoplastic sea slugs, Plakobranchus ocellatus.</title>
        <authorList>
            <person name="Maeda T."/>
            <person name="Takahashi S."/>
            <person name="Yoshida T."/>
            <person name="Shimamura S."/>
            <person name="Takaki Y."/>
            <person name="Nagai Y."/>
            <person name="Toyoda A."/>
            <person name="Suzuki Y."/>
            <person name="Arimoto A."/>
            <person name="Ishii H."/>
            <person name="Satoh N."/>
            <person name="Nishiyama T."/>
            <person name="Hasebe M."/>
            <person name="Maruyama T."/>
            <person name="Minagawa J."/>
            <person name="Obokata J."/>
            <person name="Shigenobu S."/>
        </authorList>
    </citation>
    <scope>NUCLEOTIDE SEQUENCE [LARGE SCALE GENOMIC DNA]</scope>
</reference>
<proteinExistence type="predicted"/>
<dbReference type="Proteomes" id="UP000762676">
    <property type="component" value="Unassembled WGS sequence"/>
</dbReference>
<evidence type="ECO:0000313" key="3">
    <source>
        <dbReference type="Proteomes" id="UP000762676"/>
    </source>
</evidence>
<feature type="region of interest" description="Disordered" evidence="1">
    <location>
        <begin position="58"/>
        <end position="97"/>
    </location>
</feature>
<feature type="compositionally biased region" description="Basic and acidic residues" evidence="1">
    <location>
        <begin position="82"/>
        <end position="97"/>
    </location>
</feature>
<name>A0AAV4EQ08_9GAST</name>
<evidence type="ECO:0000256" key="1">
    <source>
        <dbReference type="SAM" id="MobiDB-lite"/>
    </source>
</evidence>
<accession>A0AAV4EQ08</accession>